<sequence length="91" mass="10510">MYFVTKMADEVCLDSVILGRLQKDKYLAEVKSKVVAQYGEENVTFVTLSGLYQSLKRIQKLSQRFWYRASVSATSDKYPQATVNVYSDTFY</sequence>
<keyword evidence="2" id="KW-1185">Reference proteome</keyword>
<protein>
    <submittedName>
        <fullName evidence="1">Uncharacterized protein</fullName>
    </submittedName>
</protein>
<accession>A0A6A0B853</accession>
<name>A0A6A0B853_9LACT</name>
<evidence type="ECO:0000313" key="2">
    <source>
        <dbReference type="Proteomes" id="UP000475928"/>
    </source>
</evidence>
<dbReference type="EMBL" id="BLLH01000004">
    <property type="protein sequence ID" value="GFH40534.1"/>
    <property type="molecule type" value="Genomic_DNA"/>
</dbReference>
<proteinExistence type="predicted"/>
<reference evidence="1 2" key="1">
    <citation type="submission" date="2020-02" db="EMBL/GenBank/DDBJ databases">
        <title>Draft genome sequence of Lactococcus sp. Hs20B0-1.</title>
        <authorList>
            <person name="Noda S."/>
            <person name="Yuki M."/>
            <person name="Ohkuma M."/>
        </authorList>
    </citation>
    <scope>NUCLEOTIDE SEQUENCE [LARGE SCALE GENOMIC DNA]</scope>
    <source>
        <strain evidence="1 2">Hs20B0-1</strain>
    </source>
</reference>
<organism evidence="1 2">
    <name type="scientific">Pseudolactococcus insecticola</name>
    <dbReference type="NCBI Taxonomy" id="2709158"/>
    <lineage>
        <taxon>Bacteria</taxon>
        <taxon>Bacillati</taxon>
        <taxon>Bacillota</taxon>
        <taxon>Bacilli</taxon>
        <taxon>Lactobacillales</taxon>
        <taxon>Streptococcaceae</taxon>
        <taxon>Pseudolactococcus</taxon>
    </lineage>
</organism>
<gene>
    <name evidence="1" type="ORF">Hs20B_09320</name>
</gene>
<comment type="caution">
    <text evidence="1">The sequence shown here is derived from an EMBL/GenBank/DDBJ whole genome shotgun (WGS) entry which is preliminary data.</text>
</comment>
<dbReference type="Proteomes" id="UP000475928">
    <property type="component" value="Unassembled WGS sequence"/>
</dbReference>
<dbReference type="RefSeq" id="WP_172356153.1">
    <property type="nucleotide sequence ID" value="NZ_BLLH01000004.1"/>
</dbReference>
<evidence type="ECO:0000313" key="1">
    <source>
        <dbReference type="EMBL" id="GFH40534.1"/>
    </source>
</evidence>
<dbReference type="AlphaFoldDB" id="A0A6A0B853"/>